<evidence type="ECO:0000256" key="1">
    <source>
        <dbReference type="SAM" id="SignalP"/>
    </source>
</evidence>
<evidence type="ECO:0008006" key="4">
    <source>
        <dbReference type="Google" id="ProtNLM"/>
    </source>
</evidence>
<comment type="caution">
    <text evidence="2">The sequence shown here is derived from an EMBL/GenBank/DDBJ whole genome shotgun (WGS) entry which is preliminary data.</text>
</comment>
<protein>
    <recommendedName>
        <fullName evidence="4">Flp pilus assembly protein CpaB</fullName>
    </recommendedName>
</protein>
<keyword evidence="1" id="KW-0732">Signal</keyword>
<evidence type="ECO:0000313" key="3">
    <source>
        <dbReference type="Proteomes" id="UP000316292"/>
    </source>
</evidence>
<sequence length="252" mass="26995">MPRIALSAIALILIWLAPVAAAPPTTWTATPPIQPSMKTIPPPALETLRRSLKESAGLLPAPDKPYVLLAEETKIEVDPGAPWHPRLKVWERPAHATAVRTYDVPADAPGIPEELRRLLGPIEVTVELNGDTRFAELASEGGAPSLIPVKDATAVRVAAIAPDAIQGRMATMTPRQAKYRLAALTIFVGDPAAEANIRSAVKLRASPKPATAHTTDPSELQLIAVRIRGPLEPAEELAHRIPAGALRLLLRH</sequence>
<evidence type="ECO:0000313" key="2">
    <source>
        <dbReference type="EMBL" id="TMQ47203.1"/>
    </source>
</evidence>
<proteinExistence type="predicted"/>
<feature type="chain" id="PRO_5021862526" description="Flp pilus assembly protein CpaB" evidence="1">
    <location>
        <begin position="22"/>
        <end position="252"/>
    </location>
</feature>
<name>A0A538S744_UNCEI</name>
<feature type="signal peptide" evidence="1">
    <location>
        <begin position="1"/>
        <end position="21"/>
    </location>
</feature>
<gene>
    <name evidence="2" type="ORF">E6K71_10615</name>
</gene>
<dbReference type="Proteomes" id="UP000316292">
    <property type="component" value="Unassembled WGS sequence"/>
</dbReference>
<accession>A0A538S744</accession>
<organism evidence="2 3">
    <name type="scientific">Eiseniibacteriota bacterium</name>
    <dbReference type="NCBI Taxonomy" id="2212470"/>
    <lineage>
        <taxon>Bacteria</taxon>
        <taxon>Candidatus Eiseniibacteriota</taxon>
    </lineage>
</organism>
<dbReference type="EMBL" id="VBOR01000122">
    <property type="protein sequence ID" value="TMQ47203.1"/>
    <property type="molecule type" value="Genomic_DNA"/>
</dbReference>
<reference evidence="2 3" key="1">
    <citation type="journal article" date="2019" name="Nat. Microbiol.">
        <title>Mediterranean grassland soil C-N compound turnover is dependent on rainfall and depth, and is mediated by genomically divergent microorganisms.</title>
        <authorList>
            <person name="Diamond S."/>
            <person name="Andeer P.F."/>
            <person name="Li Z."/>
            <person name="Crits-Christoph A."/>
            <person name="Burstein D."/>
            <person name="Anantharaman K."/>
            <person name="Lane K.R."/>
            <person name="Thomas B.C."/>
            <person name="Pan C."/>
            <person name="Northen T.R."/>
            <person name="Banfield J.F."/>
        </authorList>
    </citation>
    <scope>NUCLEOTIDE SEQUENCE [LARGE SCALE GENOMIC DNA]</scope>
    <source>
        <strain evidence="2">WS_1</strain>
    </source>
</reference>
<dbReference type="AlphaFoldDB" id="A0A538S744"/>